<evidence type="ECO:0000256" key="1">
    <source>
        <dbReference type="ARBA" id="ARBA00023125"/>
    </source>
</evidence>
<dbReference type="InterPro" id="IPR001356">
    <property type="entry name" value="HD"/>
</dbReference>
<accession>A0A1V9ZAI4</accession>
<comment type="caution">
    <text evidence="7">The sequence shown here is derived from an EMBL/GenBank/DDBJ whole genome shotgun (WGS) entry which is preliminary data.</text>
</comment>
<keyword evidence="2 4" id="KW-0371">Homeobox</keyword>
<evidence type="ECO:0000313" key="7">
    <source>
        <dbReference type="EMBL" id="OQR95003.1"/>
    </source>
</evidence>
<feature type="compositionally biased region" description="Basic and acidic residues" evidence="5">
    <location>
        <begin position="116"/>
        <end position="127"/>
    </location>
</feature>
<evidence type="ECO:0000259" key="6">
    <source>
        <dbReference type="PROSITE" id="PS50071"/>
    </source>
</evidence>
<dbReference type="InterPro" id="IPR008422">
    <property type="entry name" value="KN_HD"/>
</dbReference>
<evidence type="ECO:0000256" key="2">
    <source>
        <dbReference type="ARBA" id="ARBA00023155"/>
    </source>
</evidence>
<reference evidence="7 8" key="1">
    <citation type="journal article" date="2014" name="Genome Biol. Evol.">
        <title>The secreted proteins of Achlya hypogyna and Thraustotheca clavata identify the ancestral oomycete secretome and reveal gene acquisitions by horizontal gene transfer.</title>
        <authorList>
            <person name="Misner I."/>
            <person name="Blouin N."/>
            <person name="Leonard G."/>
            <person name="Richards T.A."/>
            <person name="Lane C.E."/>
        </authorList>
    </citation>
    <scope>NUCLEOTIDE SEQUENCE [LARGE SCALE GENOMIC DNA]</scope>
    <source>
        <strain evidence="7 8">ATCC 48635</strain>
    </source>
</reference>
<keyword evidence="3 4" id="KW-0539">Nucleus</keyword>
<keyword evidence="1 4" id="KW-0238">DNA-binding</keyword>
<dbReference type="InterPro" id="IPR017970">
    <property type="entry name" value="Homeobox_CS"/>
</dbReference>
<dbReference type="PANTHER" id="PTHR11850">
    <property type="entry name" value="HOMEOBOX PROTEIN TRANSCRIPTION FACTORS"/>
    <property type="match status" value="1"/>
</dbReference>
<feature type="DNA-binding region" description="Homeobox" evidence="4">
    <location>
        <begin position="126"/>
        <end position="188"/>
    </location>
</feature>
<organism evidence="7 8">
    <name type="scientific">Achlya hypogyna</name>
    <name type="common">Oomycete</name>
    <name type="synonym">Protoachlya hypogyna</name>
    <dbReference type="NCBI Taxonomy" id="1202772"/>
    <lineage>
        <taxon>Eukaryota</taxon>
        <taxon>Sar</taxon>
        <taxon>Stramenopiles</taxon>
        <taxon>Oomycota</taxon>
        <taxon>Saprolegniomycetes</taxon>
        <taxon>Saprolegniales</taxon>
        <taxon>Achlyaceae</taxon>
        <taxon>Achlya</taxon>
    </lineage>
</organism>
<comment type="subcellular location">
    <subcellularLocation>
        <location evidence="4">Nucleus</location>
    </subcellularLocation>
</comment>
<sequence length="207" mass="22955">MTLPNHPAYAPVAFGGTPAPAPVAPEAVVAIVREHPLFVLVQRVLDMLDMPAEATLPSKRELAKLIAQAQAPAFAAVTPTLLVLLTLNLRVLQYMRGAMAPPFGGGLPRRLSVESNKSDDDGDDDHKPKRSRLTRRSNEIMTAWFLAHKGNPYPSGAERLAIANKTQLSELQVRNWFANMRKRHWKPSNSEKKPRCLLDLVLRRSTV</sequence>
<dbReference type="STRING" id="1202772.A0A1V9ZAI4"/>
<dbReference type="SUPFAM" id="SSF46689">
    <property type="entry name" value="Homeodomain-like"/>
    <property type="match status" value="1"/>
</dbReference>
<dbReference type="AlphaFoldDB" id="A0A1V9ZAI4"/>
<dbReference type="EMBL" id="JNBR01000341">
    <property type="protein sequence ID" value="OQR95003.1"/>
    <property type="molecule type" value="Genomic_DNA"/>
</dbReference>
<protein>
    <recommendedName>
        <fullName evidence="6">Homeobox domain-containing protein</fullName>
    </recommendedName>
</protein>
<dbReference type="Proteomes" id="UP000243579">
    <property type="component" value="Unassembled WGS sequence"/>
</dbReference>
<dbReference type="GO" id="GO:0003677">
    <property type="term" value="F:DNA binding"/>
    <property type="evidence" value="ECO:0007669"/>
    <property type="project" value="UniProtKB-UniRule"/>
</dbReference>
<dbReference type="InterPro" id="IPR050224">
    <property type="entry name" value="TALE_homeobox"/>
</dbReference>
<dbReference type="OrthoDB" id="10056939at2759"/>
<evidence type="ECO:0000256" key="5">
    <source>
        <dbReference type="SAM" id="MobiDB-lite"/>
    </source>
</evidence>
<dbReference type="CDD" id="cd00086">
    <property type="entry name" value="homeodomain"/>
    <property type="match status" value="1"/>
</dbReference>
<keyword evidence="8" id="KW-1185">Reference proteome</keyword>
<feature type="region of interest" description="Disordered" evidence="5">
    <location>
        <begin position="106"/>
        <end position="133"/>
    </location>
</feature>
<name>A0A1V9ZAI4_ACHHY</name>
<dbReference type="SMART" id="SM00389">
    <property type="entry name" value="HOX"/>
    <property type="match status" value="1"/>
</dbReference>
<evidence type="ECO:0000256" key="3">
    <source>
        <dbReference type="ARBA" id="ARBA00023242"/>
    </source>
</evidence>
<dbReference type="InterPro" id="IPR009057">
    <property type="entry name" value="Homeodomain-like_sf"/>
</dbReference>
<feature type="domain" description="Homeobox" evidence="6">
    <location>
        <begin position="124"/>
        <end position="187"/>
    </location>
</feature>
<proteinExistence type="predicted"/>
<dbReference type="PROSITE" id="PS50071">
    <property type="entry name" value="HOMEOBOX_2"/>
    <property type="match status" value="1"/>
</dbReference>
<dbReference type="GO" id="GO:0000981">
    <property type="term" value="F:DNA-binding transcription factor activity, RNA polymerase II-specific"/>
    <property type="evidence" value="ECO:0007669"/>
    <property type="project" value="InterPro"/>
</dbReference>
<dbReference type="PROSITE" id="PS00027">
    <property type="entry name" value="HOMEOBOX_1"/>
    <property type="match status" value="1"/>
</dbReference>
<dbReference type="Pfam" id="PF05920">
    <property type="entry name" value="Homeobox_KN"/>
    <property type="match status" value="1"/>
</dbReference>
<gene>
    <name evidence="7" type="ORF">ACHHYP_00646</name>
</gene>
<dbReference type="Gene3D" id="1.10.10.60">
    <property type="entry name" value="Homeodomain-like"/>
    <property type="match status" value="1"/>
</dbReference>
<evidence type="ECO:0000313" key="8">
    <source>
        <dbReference type="Proteomes" id="UP000243579"/>
    </source>
</evidence>
<dbReference type="GO" id="GO:0005634">
    <property type="term" value="C:nucleus"/>
    <property type="evidence" value="ECO:0007669"/>
    <property type="project" value="UniProtKB-SubCell"/>
</dbReference>
<evidence type="ECO:0000256" key="4">
    <source>
        <dbReference type="PROSITE-ProRule" id="PRU00108"/>
    </source>
</evidence>